<dbReference type="Proteomes" id="UP001066327">
    <property type="component" value="Unassembled WGS sequence"/>
</dbReference>
<proteinExistence type="predicted"/>
<reference evidence="2" key="2">
    <citation type="submission" date="2023-07" db="EMBL/GenBank/DDBJ databases">
        <title>Genomic analysis of Rhodococcus opacus VOC-14 with glycol ethers degradation activity.</title>
        <authorList>
            <person name="Narkevich D.A."/>
            <person name="Hlushen A.M."/>
            <person name="Akhremchuk A.E."/>
            <person name="Sikolenko M.A."/>
            <person name="Valentovich L.N."/>
        </authorList>
    </citation>
    <scope>NUCLEOTIDE SEQUENCE</scope>
    <source>
        <strain evidence="2">VOC-14</strain>
    </source>
</reference>
<evidence type="ECO:0000313" key="2">
    <source>
        <dbReference type="EMBL" id="WLF51176.1"/>
    </source>
</evidence>
<evidence type="ECO:0000313" key="1">
    <source>
        <dbReference type="EMBL" id="MCZ4588547.1"/>
    </source>
</evidence>
<evidence type="ECO:0000313" key="4">
    <source>
        <dbReference type="Proteomes" id="UP001231166"/>
    </source>
</evidence>
<keyword evidence="3" id="KW-1185">Reference proteome</keyword>
<sequence>MQRVRYSAVVHRAGSREKRLGQEMPAEYSLFEAVWWMSDEAIRSDRSQRQSGGE</sequence>
<dbReference type="RefSeq" id="WP_249343973.1">
    <property type="nucleotide sequence ID" value="NZ_CP130953.1"/>
</dbReference>
<dbReference type="EMBL" id="CP130953">
    <property type="protein sequence ID" value="WLF51176.1"/>
    <property type="molecule type" value="Genomic_DNA"/>
</dbReference>
<name>A0AAX3YQ12_RHOOP</name>
<accession>A0AAX3YQ12</accession>
<organism evidence="2 4">
    <name type="scientific">Rhodococcus opacus</name>
    <name type="common">Nocardia opaca</name>
    <dbReference type="NCBI Taxonomy" id="37919"/>
    <lineage>
        <taxon>Bacteria</taxon>
        <taxon>Bacillati</taxon>
        <taxon>Actinomycetota</taxon>
        <taxon>Actinomycetes</taxon>
        <taxon>Mycobacteriales</taxon>
        <taxon>Nocardiaceae</taxon>
        <taxon>Rhodococcus</taxon>
    </lineage>
</organism>
<dbReference type="AlphaFoldDB" id="A0AAX3YQ12"/>
<reference evidence="1" key="1">
    <citation type="submission" date="2022-12" db="EMBL/GenBank/DDBJ databases">
        <authorList>
            <person name="Krivoruchko A.V."/>
            <person name="Elkin A."/>
        </authorList>
    </citation>
    <scope>NUCLEOTIDE SEQUENCE</scope>
    <source>
        <strain evidence="1">IEGM 249</strain>
    </source>
</reference>
<gene>
    <name evidence="1" type="ORF">O4328_33630</name>
    <name evidence="2" type="ORF">Q5707_16775</name>
</gene>
<dbReference type="Proteomes" id="UP001231166">
    <property type="component" value="Chromosome"/>
</dbReference>
<protein>
    <submittedName>
        <fullName evidence="2">Uncharacterized protein</fullName>
    </submittedName>
</protein>
<dbReference type="EMBL" id="JAPWIS010000023">
    <property type="protein sequence ID" value="MCZ4588547.1"/>
    <property type="molecule type" value="Genomic_DNA"/>
</dbReference>
<evidence type="ECO:0000313" key="3">
    <source>
        <dbReference type="Proteomes" id="UP001066327"/>
    </source>
</evidence>